<evidence type="ECO:0000256" key="7">
    <source>
        <dbReference type="ARBA" id="ARBA00022840"/>
    </source>
</evidence>
<feature type="transmembrane region" description="Helical" evidence="10">
    <location>
        <begin position="96"/>
        <end position="115"/>
    </location>
</feature>
<dbReference type="SUPFAM" id="SSF55874">
    <property type="entry name" value="ATPase domain of HSP90 chaperone/DNA topoisomerase II/histidine kinase"/>
    <property type="match status" value="1"/>
</dbReference>
<keyword evidence="10" id="KW-0472">Membrane</keyword>
<dbReference type="InterPro" id="IPR050482">
    <property type="entry name" value="Sensor_HK_TwoCompSys"/>
</dbReference>
<evidence type="ECO:0000256" key="2">
    <source>
        <dbReference type="ARBA" id="ARBA00012438"/>
    </source>
</evidence>
<feature type="domain" description="Histidine kinase" evidence="11">
    <location>
        <begin position="147"/>
        <end position="336"/>
    </location>
</feature>
<dbReference type="CDD" id="cd16917">
    <property type="entry name" value="HATPase_UhpB-NarQ-NarX-like"/>
    <property type="match status" value="1"/>
</dbReference>
<keyword evidence="9" id="KW-0175">Coiled coil</keyword>
<gene>
    <name evidence="12" type="ORF">GCM10022255_052460</name>
</gene>
<evidence type="ECO:0000256" key="10">
    <source>
        <dbReference type="SAM" id="Phobius"/>
    </source>
</evidence>
<keyword evidence="8" id="KW-0902">Two-component regulatory system</keyword>
<dbReference type="SMART" id="SM00387">
    <property type="entry name" value="HATPase_c"/>
    <property type="match status" value="1"/>
</dbReference>
<evidence type="ECO:0000256" key="1">
    <source>
        <dbReference type="ARBA" id="ARBA00000085"/>
    </source>
</evidence>
<keyword evidence="10" id="KW-1133">Transmembrane helix</keyword>
<feature type="coiled-coil region" evidence="9">
    <location>
        <begin position="120"/>
        <end position="147"/>
    </location>
</feature>
<evidence type="ECO:0000256" key="6">
    <source>
        <dbReference type="ARBA" id="ARBA00022777"/>
    </source>
</evidence>
<evidence type="ECO:0000256" key="9">
    <source>
        <dbReference type="SAM" id="Coils"/>
    </source>
</evidence>
<dbReference type="InterPro" id="IPR005467">
    <property type="entry name" value="His_kinase_dom"/>
</dbReference>
<keyword evidence="13" id="KW-1185">Reference proteome</keyword>
<dbReference type="RefSeq" id="WP_345130123.1">
    <property type="nucleotide sequence ID" value="NZ_BAABAT010000015.1"/>
</dbReference>
<keyword evidence="3" id="KW-0597">Phosphoprotein</keyword>
<accession>A0ABP8DD43</accession>
<dbReference type="InterPro" id="IPR011712">
    <property type="entry name" value="Sig_transdc_His_kin_sub3_dim/P"/>
</dbReference>
<evidence type="ECO:0000256" key="4">
    <source>
        <dbReference type="ARBA" id="ARBA00022679"/>
    </source>
</evidence>
<dbReference type="Gene3D" id="1.20.5.1930">
    <property type="match status" value="1"/>
</dbReference>
<dbReference type="Pfam" id="PF02518">
    <property type="entry name" value="HATPase_c"/>
    <property type="match status" value="1"/>
</dbReference>
<reference evidence="13" key="1">
    <citation type="journal article" date="2019" name="Int. J. Syst. Evol. Microbiol.">
        <title>The Global Catalogue of Microorganisms (GCM) 10K type strain sequencing project: providing services to taxonomists for standard genome sequencing and annotation.</title>
        <authorList>
            <consortium name="The Broad Institute Genomics Platform"/>
            <consortium name="The Broad Institute Genome Sequencing Center for Infectious Disease"/>
            <person name="Wu L."/>
            <person name="Ma J."/>
        </authorList>
    </citation>
    <scope>NUCLEOTIDE SEQUENCE [LARGE SCALE GENOMIC DNA]</scope>
    <source>
        <strain evidence="13">JCM 17441</strain>
    </source>
</reference>
<dbReference type="InterPro" id="IPR003594">
    <property type="entry name" value="HATPase_dom"/>
</dbReference>
<dbReference type="Gene3D" id="3.30.565.10">
    <property type="entry name" value="Histidine kinase-like ATPase, C-terminal domain"/>
    <property type="match status" value="1"/>
</dbReference>
<organism evidence="12 13">
    <name type="scientific">Dactylosporangium darangshiense</name>
    <dbReference type="NCBI Taxonomy" id="579108"/>
    <lineage>
        <taxon>Bacteria</taxon>
        <taxon>Bacillati</taxon>
        <taxon>Actinomycetota</taxon>
        <taxon>Actinomycetes</taxon>
        <taxon>Micromonosporales</taxon>
        <taxon>Micromonosporaceae</taxon>
        <taxon>Dactylosporangium</taxon>
    </lineage>
</organism>
<keyword evidence="5" id="KW-0547">Nucleotide-binding</keyword>
<evidence type="ECO:0000256" key="5">
    <source>
        <dbReference type="ARBA" id="ARBA00022741"/>
    </source>
</evidence>
<dbReference type="PANTHER" id="PTHR24421:SF10">
    <property type="entry name" value="NITRATE_NITRITE SENSOR PROTEIN NARQ"/>
    <property type="match status" value="1"/>
</dbReference>
<comment type="caution">
    <text evidence="12">The sequence shown here is derived from an EMBL/GenBank/DDBJ whole genome shotgun (WGS) entry which is preliminary data.</text>
</comment>
<feature type="transmembrane region" description="Helical" evidence="10">
    <location>
        <begin position="7"/>
        <end position="28"/>
    </location>
</feature>
<keyword evidence="10" id="KW-0812">Transmembrane</keyword>
<keyword evidence="6" id="KW-0418">Kinase</keyword>
<feature type="transmembrane region" description="Helical" evidence="10">
    <location>
        <begin position="69"/>
        <end position="90"/>
    </location>
</feature>
<name>A0ABP8DD43_9ACTN</name>
<dbReference type="PANTHER" id="PTHR24421">
    <property type="entry name" value="NITRATE/NITRITE SENSOR PROTEIN NARX-RELATED"/>
    <property type="match status" value="1"/>
</dbReference>
<keyword evidence="7" id="KW-0067">ATP-binding</keyword>
<sequence>MTRVERFAGVVAAGSTVAGAALLTAAIVLELGGISSRAELWSAAGAGAAFLLALAGPPAPAARRFAGRAGLLAATGFSALIAVAALWQGSVRPDPSVLLLLIPVALLFATAGLALREAAVERRRARLDRARSRLDGAEAERRRWARELHDDALQDLAAVQVLLAAAATAGAANATAQTAAIADAREIVGRQIQSLRRIIAQMRPLALDALGLAAALEDLARRARDRDGLDVEAAVDALPRLPAAAEIGVYRIVQEALTNALRHAGAARVRIEAGPHGPGVRVVVRDDGGGPPPGGFAAGHGLHGMRERAELLGAGLHVGAAAPRGTEVRLDLPVQAM</sequence>
<evidence type="ECO:0000259" key="11">
    <source>
        <dbReference type="PROSITE" id="PS50109"/>
    </source>
</evidence>
<protein>
    <recommendedName>
        <fullName evidence="2">histidine kinase</fullName>
        <ecNumber evidence="2">2.7.13.3</ecNumber>
    </recommendedName>
</protein>
<dbReference type="EMBL" id="BAABAT010000015">
    <property type="protein sequence ID" value="GAA4253090.1"/>
    <property type="molecule type" value="Genomic_DNA"/>
</dbReference>
<evidence type="ECO:0000256" key="3">
    <source>
        <dbReference type="ARBA" id="ARBA00022553"/>
    </source>
</evidence>
<evidence type="ECO:0000313" key="13">
    <source>
        <dbReference type="Proteomes" id="UP001500620"/>
    </source>
</evidence>
<dbReference type="EC" id="2.7.13.3" evidence="2"/>
<dbReference type="Proteomes" id="UP001500620">
    <property type="component" value="Unassembled WGS sequence"/>
</dbReference>
<dbReference type="InterPro" id="IPR036890">
    <property type="entry name" value="HATPase_C_sf"/>
</dbReference>
<dbReference type="Pfam" id="PF07730">
    <property type="entry name" value="HisKA_3"/>
    <property type="match status" value="1"/>
</dbReference>
<comment type="catalytic activity">
    <reaction evidence="1">
        <text>ATP + protein L-histidine = ADP + protein N-phospho-L-histidine.</text>
        <dbReference type="EC" id="2.7.13.3"/>
    </reaction>
</comment>
<feature type="transmembrane region" description="Helical" evidence="10">
    <location>
        <begin position="40"/>
        <end position="57"/>
    </location>
</feature>
<dbReference type="PROSITE" id="PS50109">
    <property type="entry name" value="HIS_KIN"/>
    <property type="match status" value="1"/>
</dbReference>
<evidence type="ECO:0000313" key="12">
    <source>
        <dbReference type="EMBL" id="GAA4253090.1"/>
    </source>
</evidence>
<evidence type="ECO:0000256" key="8">
    <source>
        <dbReference type="ARBA" id="ARBA00023012"/>
    </source>
</evidence>
<proteinExistence type="predicted"/>
<keyword evidence="4" id="KW-0808">Transferase</keyword>